<organism evidence="2 3">
    <name type="scientific">Devosia geojensis</name>
    <dbReference type="NCBI Taxonomy" id="443610"/>
    <lineage>
        <taxon>Bacteria</taxon>
        <taxon>Pseudomonadati</taxon>
        <taxon>Pseudomonadota</taxon>
        <taxon>Alphaproteobacteria</taxon>
        <taxon>Hyphomicrobiales</taxon>
        <taxon>Devosiaceae</taxon>
        <taxon>Devosia</taxon>
    </lineage>
</organism>
<evidence type="ECO:0000256" key="1">
    <source>
        <dbReference type="SAM" id="SignalP"/>
    </source>
</evidence>
<keyword evidence="3" id="KW-1185">Reference proteome</keyword>
<keyword evidence="1" id="KW-0732">Signal</keyword>
<dbReference type="EMBL" id="JZEX01000131">
    <property type="protein sequence ID" value="KKB10822.1"/>
    <property type="molecule type" value="Genomic_DNA"/>
</dbReference>
<dbReference type="Pfam" id="PF06776">
    <property type="entry name" value="IalB"/>
    <property type="match status" value="1"/>
</dbReference>
<dbReference type="RefSeq" id="WP_046109636.1">
    <property type="nucleotide sequence ID" value="NZ_JZEX01000131.1"/>
</dbReference>
<comment type="caution">
    <text evidence="2">The sequence shown here is derived from an EMBL/GenBank/DDBJ whole genome shotgun (WGS) entry which is preliminary data.</text>
</comment>
<proteinExistence type="predicted"/>
<dbReference type="AlphaFoldDB" id="A0A0F5FRM1"/>
<dbReference type="STRING" id="443610.VE25_15905"/>
<dbReference type="InterPro" id="IPR010642">
    <property type="entry name" value="Invasion_prot_B"/>
</dbReference>
<sequence>MASRGFLAAAIVPALLLGGAPAWAQSVRLLGDFNAWSAYAASEGGGTICFALTEPTETAPAPEGATQGYLYVTHRPGENVRNEINLVAGFDLAPDSTATASVGGARFTLFTQGDAAWLDDPAQSESLASAIRAGSSLVIETTSAAGIRVTQRFSLSGATAASQAIGNECS</sequence>
<gene>
    <name evidence="2" type="ORF">VE25_15905</name>
</gene>
<protein>
    <submittedName>
        <fullName evidence="2">Uncharacterized protein</fullName>
    </submittedName>
</protein>
<feature type="chain" id="PRO_5002486835" evidence="1">
    <location>
        <begin position="25"/>
        <end position="170"/>
    </location>
</feature>
<name>A0A0F5FRM1_9HYPH</name>
<reference evidence="2 3" key="1">
    <citation type="submission" date="2015-03" db="EMBL/GenBank/DDBJ databases">
        <authorList>
            <person name="Hassan Y.I."/>
            <person name="Lepp D."/>
            <person name="Li X.-Z."/>
            <person name="Zhou T."/>
        </authorList>
    </citation>
    <scope>NUCLEOTIDE SEQUENCE [LARGE SCALE GENOMIC DNA]</scope>
    <source>
        <strain evidence="2 3">BD-c194</strain>
    </source>
</reference>
<dbReference type="PATRIC" id="fig|443610.3.peg.1462"/>
<feature type="signal peptide" evidence="1">
    <location>
        <begin position="1"/>
        <end position="24"/>
    </location>
</feature>
<evidence type="ECO:0000313" key="3">
    <source>
        <dbReference type="Proteomes" id="UP000033632"/>
    </source>
</evidence>
<dbReference type="OrthoDB" id="9806572at2"/>
<evidence type="ECO:0000313" key="2">
    <source>
        <dbReference type="EMBL" id="KKB10822.1"/>
    </source>
</evidence>
<dbReference type="Proteomes" id="UP000033632">
    <property type="component" value="Unassembled WGS sequence"/>
</dbReference>
<accession>A0A0F5FRM1</accession>